<dbReference type="Pfam" id="PF00076">
    <property type="entry name" value="RRM_1"/>
    <property type="match status" value="1"/>
</dbReference>
<dbReference type="InterPro" id="IPR035979">
    <property type="entry name" value="RBD_domain_sf"/>
</dbReference>
<comment type="caution">
    <text evidence="5">The sequence shown here is derived from an EMBL/GenBank/DDBJ whole genome shotgun (WGS) entry which is preliminary data.</text>
</comment>
<dbReference type="AlphaFoldDB" id="A0A8H5BNA5"/>
<proteinExistence type="predicted"/>
<dbReference type="GO" id="GO:0003729">
    <property type="term" value="F:mRNA binding"/>
    <property type="evidence" value="ECO:0007669"/>
    <property type="project" value="TreeGrafter"/>
</dbReference>
<reference evidence="5 6" key="1">
    <citation type="journal article" date="2020" name="ISME J.">
        <title>Uncovering the hidden diversity of litter-decomposition mechanisms in mushroom-forming fungi.</title>
        <authorList>
            <person name="Floudas D."/>
            <person name="Bentzer J."/>
            <person name="Ahren D."/>
            <person name="Johansson T."/>
            <person name="Persson P."/>
            <person name="Tunlid A."/>
        </authorList>
    </citation>
    <scope>NUCLEOTIDE SEQUENCE [LARGE SCALE GENOMIC DNA]</scope>
    <source>
        <strain evidence="5 6">CBS 175.51</strain>
    </source>
</reference>
<gene>
    <name evidence="5" type="ORF">D9611_000777</name>
</gene>
<dbReference type="InterPro" id="IPR050502">
    <property type="entry name" value="Euk_RNA-bind_prot"/>
</dbReference>
<dbReference type="SMART" id="SM00360">
    <property type="entry name" value="RRM"/>
    <property type="match status" value="2"/>
</dbReference>
<keyword evidence="1 2" id="KW-0694">RNA-binding</keyword>
<dbReference type="Gene3D" id="3.30.70.330">
    <property type="match status" value="1"/>
</dbReference>
<feature type="region of interest" description="Disordered" evidence="3">
    <location>
        <begin position="273"/>
        <end position="300"/>
    </location>
</feature>
<dbReference type="Proteomes" id="UP000541558">
    <property type="component" value="Unassembled WGS sequence"/>
</dbReference>
<feature type="region of interest" description="Disordered" evidence="3">
    <location>
        <begin position="77"/>
        <end position="106"/>
    </location>
</feature>
<dbReference type="PROSITE" id="PS50102">
    <property type="entry name" value="RRM"/>
    <property type="match status" value="1"/>
</dbReference>
<evidence type="ECO:0000256" key="3">
    <source>
        <dbReference type="SAM" id="MobiDB-lite"/>
    </source>
</evidence>
<dbReference type="EMBL" id="JAACJK010000163">
    <property type="protein sequence ID" value="KAF5326492.1"/>
    <property type="molecule type" value="Genomic_DNA"/>
</dbReference>
<dbReference type="InterPro" id="IPR000504">
    <property type="entry name" value="RRM_dom"/>
</dbReference>
<dbReference type="PANTHER" id="PTHR48025">
    <property type="entry name" value="OS02G0815200 PROTEIN"/>
    <property type="match status" value="1"/>
</dbReference>
<protein>
    <recommendedName>
        <fullName evidence="4">RRM domain-containing protein</fullName>
    </recommendedName>
</protein>
<dbReference type="InterPro" id="IPR012677">
    <property type="entry name" value="Nucleotide-bd_a/b_plait_sf"/>
</dbReference>
<name>A0A8H5BNA5_9AGAR</name>
<keyword evidence="6" id="KW-1185">Reference proteome</keyword>
<accession>A0A8H5BNA5</accession>
<evidence type="ECO:0000259" key="4">
    <source>
        <dbReference type="PROSITE" id="PS50102"/>
    </source>
</evidence>
<dbReference type="CDD" id="cd00590">
    <property type="entry name" value="RRM_SF"/>
    <property type="match status" value="2"/>
</dbReference>
<dbReference type="PANTHER" id="PTHR48025:SF1">
    <property type="entry name" value="RRM DOMAIN-CONTAINING PROTEIN"/>
    <property type="match status" value="1"/>
</dbReference>
<evidence type="ECO:0000256" key="2">
    <source>
        <dbReference type="PROSITE-ProRule" id="PRU00176"/>
    </source>
</evidence>
<dbReference type="SUPFAM" id="SSF54928">
    <property type="entry name" value="RNA-binding domain, RBD"/>
    <property type="match status" value="1"/>
</dbReference>
<evidence type="ECO:0000313" key="6">
    <source>
        <dbReference type="Proteomes" id="UP000541558"/>
    </source>
</evidence>
<feature type="compositionally biased region" description="Basic and acidic residues" evidence="3">
    <location>
        <begin position="81"/>
        <end position="99"/>
    </location>
</feature>
<organism evidence="5 6">
    <name type="scientific">Ephemerocybe angulata</name>
    <dbReference type="NCBI Taxonomy" id="980116"/>
    <lineage>
        <taxon>Eukaryota</taxon>
        <taxon>Fungi</taxon>
        <taxon>Dikarya</taxon>
        <taxon>Basidiomycota</taxon>
        <taxon>Agaricomycotina</taxon>
        <taxon>Agaricomycetes</taxon>
        <taxon>Agaricomycetidae</taxon>
        <taxon>Agaricales</taxon>
        <taxon>Agaricineae</taxon>
        <taxon>Psathyrellaceae</taxon>
        <taxon>Ephemerocybe</taxon>
    </lineage>
</organism>
<dbReference type="OrthoDB" id="439808at2759"/>
<evidence type="ECO:0000313" key="5">
    <source>
        <dbReference type="EMBL" id="KAF5326492.1"/>
    </source>
</evidence>
<evidence type="ECO:0000256" key="1">
    <source>
        <dbReference type="ARBA" id="ARBA00022884"/>
    </source>
</evidence>
<feature type="domain" description="RRM" evidence="4">
    <location>
        <begin position="113"/>
        <end position="194"/>
    </location>
</feature>
<sequence length="300" mass="32743">MASQVMNATLRLSQRATSRKISHVLSGNTRSLSSTSSSAARACATRNAAFATAFSSSTKACGIRAFSSNSMDDVPDALVSGERRSFDQREPREYRERGNRRNGLAKVPGTPSKTFYVAGLPFFTTEEDLRDMFAESGNVEFVKVTIPSNGARSSKPFAHVTMSSLDEAVAIVESAKEEPFEIEGRRIVVDWAHRTGFPPSNLVYFSNFNDTDMTTLRQFLGPLARSVNNAWFNRDKATNTFRTSGLIVCRSVEDAQKMIDALDGKAGPDGSPVMFRFGKHLPGKGPSQSENVDSPVSGPY</sequence>